<evidence type="ECO:0000313" key="3">
    <source>
        <dbReference type="Proteomes" id="UP001151760"/>
    </source>
</evidence>
<feature type="coiled-coil region" evidence="1">
    <location>
        <begin position="90"/>
        <end position="117"/>
    </location>
</feature>
<reference evidence="2" key="1">
    <citation type="journal article" date="2022" name="Int. J. Mol. Sci.">
        <title>Draft Genome of Tanacetum Coccineum: Genomic Comparison of Closely Related Tanacetum-Family Plants.</title>
        <authorList>
            <person name="Yamashiro T."/>
            <person name="Shiraishi A."/>
            <person name="Nakayama K."/>
            <person name="Satake H."/>
        </authorList>
    </citation>
    <scope>NUCLEOTIDE SEQUENCE</scope>
</reference>
<dbReference type="EMBL" id="BQNB010011076">
    <property type="protein sequence ID" value="GJS85784.1"/>
    <property type="molecule type" value="Genomic_DNA"/>
</dbReference>
<protein>
    <submittedName>
        <fullName evidence="2">Uncharacterized protein</fullName>
    </submittedName>
</protein>
<dbReference type="Proteomes" id="UP001151760">
    <property type="component" value="Unassembled WGS sequence"/>
</dbReference>
<evidence type="ECO:0000256" key="1">
    <source>
        <dbReference type="SAM" id="Coils"/>
    </source>
</evidence>
<organism evidence="2 3">
    <name type="scientific">Tanacetum coccineum</name>
    <dbReference type="NCBI Taxonomy" id="301880"/>
    <lineage>
        <taxon>Eukaryota</taxon>
        <taxon>Viridiplantae</taxon>
        <taxon>Streptophyta</taxon>
        <taxon>Embryophyta</taxon>
        <taxon>Tracheophyta</taxon>
        <taxon>Spermatophyta</taxon>
        <taxon>Magnoliopsida</taxon>
        <taxon>eudicotyledons</taxon>
        <taxon>Gunneridae</taxon>
        <taxon>Pentapetalae</taxon>
        <taxon>asterids</taxon>
        <taxon>campanulids</taxon>
        <taxon>Asterales</taxon>
        <taxon>Asteraceae</taxon>
        <taxon>Asteroideae</taxon>
        <taxon>Anthemideae</taxon>
        <taxon>Anthemidinae</taxon>
        <taxon>Tanacetum</taxon>
    </lineage>
</organism>
<accession>A0ABQ4Z6K3</accession>
<proteinExistence type="predicted"/>
<evidence type="ECO:0000313" key="2">
    <source>
        <dbReference type="EMBL" id="GJS85784.1"/>
    </source>
</evidence>
<keyword evidence="3" id="KW-1185">Reference proteome</keyword>
<comment type="caution">
    <text evidence="2">The sequence shown here is derived from an EMBL/GenBank/DDBJ whole genome shotgun (WGS) entry which is preliminary data.</text>
</comment>
<keyword evidence="1" id="KW-0175">Coiled coil</keyword>
<sequence>MAAPGPANMVARRVTDDLIAFSGETALPRYMKFFLTQKLAESRRFVNRMREEADTLNDCIAQLTVVIAELQAIADQDEVHDSLLAAKDAKRSEQSKLVALNDVIAEALEEIETQEANVEILDGGNDGV</sequence>
<name>A0ABQ4Z6K3_9ASTR</name>
<gene>
    <name evidence="2" type="ORF">Tco_0752325</name>
</gene>
<reference evidence="2" key="2">
    <citation type="submission" date="2022-01" db="EMBL/GenBank/DDBJ databases">
        <authorList>
            <person name="Yamashiro T."/>
            <person name="Shiraishi A."/>
            <person name="Satake H."/>
            <person name="Nakayama K."/>
        </authorList>
    </citation>
    <scope>NUCLEOTIDE SEQUENCE</scope>
</reference>